<dbReference type="InterPro" id="IPR000152">
    <property type="entry name" value="EGF-type_Asp/Asn_hydroxyl_site"/>
</dbReference>
<dbReference type="CDD" id="cd00054">
    <property type="entry name" value="EGF_CA"/>
    <property type="match status" value="3"/>
</dbReference>
<dbReference type="PROSITE" id="PS01187">
    <property type="entry name" value="EGF_CA"/>
    <property type="match status" value="3"/>
</dbReference>
<feature type="domain" description="EGF-like" evidence="6">
    <location>
        <begin position="120"/>
        <end position="160"/>
    </location>
</feature>
<dbReference type="SMART" id="SM00179">
    <property type="entry name" value="EGF_CA"/>
    <property type="match status" value="4"/>
</dbReference>
<dbReference type="InterPro" id="IPR018097">
    <property type="entry name" value="EGF_Ca-bd_CS"/>
</dbReference>
<dbReference type="InterPro" id="IPR008979">
    <property type="entry name" value="Galactose-bd-like_sf"/>
</dbReference>
<name>A0A0G4HT90_9ALVE</name>
<comment type="caution">
    <text evidence="5">Lacks conserved residue(s) required for the propagation of feature annotation.</text>
</comment>
<proteinExistence type="predicted"/>
<gene>
    <name evidence="7" type="ORF">Cvel_8411</name>
</gene>
<dbReference type="SMART" id="SM00181">
    <property type="entry name" value="EGF"/>
    <property type="match status" value="4"/>
</dbReference>
<evidence type="ECO:0000256" key="5">
    <source>
        <dbReference type="PROSITE-ProRule" id="PRU00076"/>
    </source>
</evidence>
<keyword evidence="3" id="KW-0677">Repeat</keyword>
<dbReference type="FunFam" id="2.10.25.10:FF:000038">
    <property type="entry name" value="Fibrillin 2"/>
    <property type="match status" value="3"/>
</dbReference>
<dbReference type="PROSITE" id="PS01186">
    <property type="entry name" value="EGF_2"/>
    <property type="match status" value="2"/>
</dbReference>
<feature type="domain" description="EGF-like" evidence="6">
    <location>
        <begin position="616"/>
        <end position="656"/>
    </location>
</feature>
<evidence type="ECO:0000256" key="1">
    <source>
        <dbReference type="ARBA" id="ARBA00022536"/>
    </source>
</evidence>
<dbReference type="InterPro" id="IPR000742">
    <property type="entry name" value="EGF"/>
</dbReference>
<evidence type="ECO:0000313" key="7">
    <source>
        <dbReference type="EMBL" id="CEM47586.1"/>
    </source>
</evidence>
<dbReference type="Gene3D" id="2.10.25.10">
    <property type="entry name" value="Laminin"/>
    <property type="match status" value="4"/>
</dbReference>
<dbReference type="CDD" id="cd00053">
    <property type="entry name" value="EGF"/>
    <property type="match status" value="1"/>
</dbReference>
<protein>
    <recommendedName>
        <fullName evidence="6">EGF-like domain-containing protein</fullName>
    </recommendedName>
</protein>
<sequence length="973" mass="105341">MSNPGIAGQNNANNATAEVVLQMPCRMSLDSFGVMSNPNSNAPSRTPERVEVYGSTDGSAWTKIGEMDQQFDWEGAETRAFHTTDSTLFDWFKFAPRRVANVHGTDFTSVAEFQMFSNNIQDLCTDGTQNCGSNALCLNAAPSFTCTCNAGFAGDGVACGIQVPPSDIGRGDKDDFTWTKDNSALYNGIVTIYKDYRGDSCPSQYRVYANEQWLNSPGATASSVDSIKYLASSLFDSSSEGWSWCSPPDVASASAATEPAKHMILGTPCFIMVAGYALQNREDDVVWGGPQSPSAFTLSSANSTSGPWTELHTFDGKTTWAVRDVKTWPVDVRVGPFRFFRFTTRRVQDTTTNHVCLDQAVLYAAAITELDECTAGVHNCDPQATCANTNGSFTCNCNAGLDGDGIFCGLRVPPADIGRGDEESFTWTKDAVNLFNGHVTIFKDYGGKVCPGEYRVFAPNSWHHNPGVQTTVDSLEWPLSSLFDGSTEGKPFCSNNADFVARQGAASDSNVPVILGTPCFITLKAYAWQAWHGSNYKKTPSAITVSDANSTGGPWTTLHSFNGVTDWEPEMIKFWSVDNLTGPFNFFRFTMRKIQSSTDAISCGAQAFLYAATTAELNECAAGIHNCNTNASCSNTNGSFTCACNAGFSGDGVSCSDRDECVIGTIVDRDDFNSLDTSRWSISQSKDEPDPSKTEIFVSSGKLTFNMTERISAWISGRNDVPILWTAGPNGSYTARANGRLLNSPTQMIVGLVAYDNDGDNIEFYHGGHIWDAENGVCFQTIGGSPLCNYVNQATTKAVTFKMHSEGTGVFDFTTWTDPSDSSTRVAVKSDFDNTQTRSRVGLILKAGHAGSAEYDWFELEYQGDLNECTMATHNCDPQATCANTNGSFTCTCNAGLDGDGVVCATQVPPSDIGRGDRLSFTWTKDDNVTFGGFVTIYKDYNGAVCPGRYRVFSTQTWYNNPGADVTSLASDE</sequence>
<dbReference type="PROSITE" id="PS00010">
    <property type="entry name" value="ASX_HYDROXYL"/>
    <property type="match status" value="4"/>
</dbReference>
<dbReference type="SUPFAM" id="SSF49785">
    <property type="entry name" value="Galactose-binding domain-like"/>
    <property type="match status" value="1"/>
</dbReference>
<dbReference type="InterPro" id="IPR001881">
    <property type="entry name" value="EGF-like_Ca-bd_dom"/>
</dbReference>
<dbReference type="VEuPathDB" id="CryptoDB:Cvel_8411"/>
<feature type="domain" description="EGF-like" evidence="6">
    <location>
        <begin position="369"/>
        <end position="409"/>
    </location>
</feature>
<dbReference type="Gene3D" id="2.60.120.260">
    <property type="entry name" value="Galactose-binding domain-like"/>
    <property type="match status" value="1"/>
</dbReference>
<dbReference type="PANTHER" id="PTHR24039">
    <property type="entry name" value="FIBRILLIN-RELATED"/>
    <property type="match status" value="1"/>
</dbReference>
<dbReference type="SUPFAM" id="SSF57196">
    <property type="entry name" value="EGF/Laminin"/>
    <property type="match status" value="1"/>
</dbReference>
<evidence type="ECO:0000256" key="2">
    <source>
        <dbReference type="ARBA" id="ARBA00022729"/>
    </source>
</evidence>
<dbReference type="InterPro" id="IPR024731">
    <property type="entry name" value="NELL2-like_EGF"/>
</dbReference>
<dbReference type="PANTHER" id="PTHR24039:SF58">
    <property type="entry name" value="EGF-LIKE DOMAIN-CONTAINING PROTEIN"/>
    <property type="match status" value="1"/>
</dbReference>
<keyword evidence="4" id="KW-1015">Disulfide bond</keyword>
<dbReference type="AlphaFoldDB" id="A0A0G4HT90"/>
<dbReference type="Pfam" id="PF12947">
    <property type="entry name" value="EGF_3"/>
    <property type="match status" value="4"/>
</dbReference>
<feature type="domain" description="EGF-like" evidence="6">
    <location>
        <begin position="865"/>
        <end position="905"/>
    </location>
</feature>
<dbReference type="PROSITE" id="PS50026">
    <property type="entry name" value="EGF_3"/>
    <property type="match status" value="4"/>
</dbReference>
<accession>A0A0G4HT90</accession>
<dbReference type="SUPFAM" id="SSF57184">
    <property type="entry name" value="Growth factor receptor domain"/>
    <property type="match status" value="1"/>
</dbReference>
<reference evidence="7" key="1">
    <citation type="submission" date="2014-11" db="EMBL/GenBank/DDBJ databases">
        <authorList>
            <person name="Otto D Thomas"/>
            <person name="Naeem Raeece"/>
        </authorList>
    </citation>
    <scope>NUCLEOTIDE SEQUENCE</scope>
</reference>
<keyword evidence="2" id="KW-0732">Signal</keyword>
<dbReference type="EMBL" id="CDMZ01003787">
    <property type="protein sequence ID" value="CEM47586.1"/>
    <property type="molecule type" value="Genomic_DNA"/>
</dbReference>
<organism evidence="7">
    <name type="scientific">Chromera velia CCMP2878</name>
    <dbReference type="NCBI Taxonomy" id="1169474"/>
    <lineage>
        <taxon>Eukaryota</taxon>
        <taxon>Sar</taxon>
        <taxon>Alveolata</taxon>
        <taxon>Colpodellida</taxon>
        <taxon>Chromeraceae</taxon>
        <taxon>Chromera</taxon>
    </lineage>
</organism>
<keyword evidence="1 5" id="KW-0245">EGF-like domain</keyword>
<evidence type="ECO:0000259" key="6">
    <source>
        <dbReference type="PROSITE" id="PS50026"/>
    </source>
</evidence>
<dbReference type="GO" id="GO:0005509">
    <property type="term" value="F:calcium ion binding"/>
    <property type="evidence" value="ECO:0007669"/>
    <property type="project" value="InterPro"/>
</dbReference>
<evidence type="ECO:0000256" key="3">
    <source>
        <dbReference type="ARBA" id="ARBA00022737"/>
    </source>
</evidence>
<dbReference type="InterPro" id="IPR009030">
    <property type="entry name" value="Growth_fac_rcpt_cys_sf"/>
</dbReference>
<evidence type="ECO:0000256" key="4">
    <source>
        <dbReference type="ARBA" id="ARBA00023157"/>
    </source>
</evidence>